<dbReference type="Proteomes" id="UP000326757">
    <property type="component" value="Unassembled WGS sequence"/>
</dbReference>
<keyword evidence="3" id="KW-1185">Reference proteome</keyword>
<keyword evidence="1" id="KW-0732">Signal</keyword>
<reference evidence="2 3" key="1">
    <citation type="submission" date="2019-06" db="EMBL/GenBank/DDBJ databases">
        <title>Genome Sequence of the Brown Rot Fungal Pathogen Monilinia laxa.</title>
        <authorList>
            <person name="De Miccolis Angelini R.M."/>
            <person name="Landi L."/>
            <person name="Abate D."/>
            <person name="Pollastro S."/>
            <person name="Romanazzi G."/>
            <person name="Faretra F."/>
        </authorList>
    </citation>
    <scope>NUCLEOTIDE SEQUENCE [LARGE SCALE GENOMIC DNA]</scope>
    <source>
        <strain evidence="2 3">Mlax316</strain>
    </source>
</reference>
<dbReference type="EMBL" id="VIGI01000006">
    <property type="protein sequence ID" value="KAB8299301.1"/>
    <property type="molecule type" value="Genomic_DNA"/>
</dbReference>
<dbReference type="PANTHER" id="PTHR37475:SF1">
    <property type="entry name" value="ZYGOTE-SPECIFIC PROTEIN"/>
    <property type="match status" value="1"/>
</dbReference>
<feature type="signal peptide" evidence="1">
    <location>
        <begin position="1"/>
        <end position="29"/>
    </location>
</feature>
<dbReference type="OrthoDB" id="10063670at2759"/>
<organism evidence="2 3">
    <name type="scientific">Monilinia laxa</name>
    <name type="common">Brown rot fungus</name>
    <name type="synonym">Sclerotinia laxa</name>
    <dbReference type="NCBI Taxonomy" id="61186"/>
    <lineage>
        <taxon>Eukaryota</taxon>
        <taxon>Fungi</taxon>
        <taxon>Dikarya</taxon>
        <taxon>Ascomycota</taxon>
        <taxon>Pezizomycotina</taxon>
        <taxon>Leotiomycetes</taxon>
        <taxon>Helotiales</taxon>
        <taxon>Sclerotiniaceae</taxon>
        <taxon>Monilinia</taxon>
    </lineage>
</organism>
<sequence length="130" mass="13556">MNLQSVSLFSFLLPLLALFLLNIIPPVTAGPIAYASCQAGCAGIVMACYSAAGFTWGATLGVTAPASIVACNAAFGTCYAACAGFLVAPIPGSERYVLRGEWDSKGNCFDLGLRVGLRMMLLIARGRMIN</sequence>
<dbReference type="AlphaFoldDB" id="A0A5N6KA13"/>
<gene>
    <name evidence="2" type="ORF">EYC80_001377</name>
</gene>
<protein>
    <submittedName>
        <fullName evidence="2">Uncharacterized protein</fullName>
    </submittedName>
</protein>
<evidence type="ECO:0000313" key="2">
    <source>
        <dbReference type="EMBL" id="KAB8299301.1"/>
    </source>
</evidence>
<comment type="caution">
    <text evidence="2">The sequence shown here is derived from an EMBL/GenBank/DDBJ whole genome shotgun (WGS) entry which is preliminary data.</text>
</comment>
<proteinExistence type="predicted"/>
<evidence type="ECO:0000313" key="3">
    <source>
        <dbReference type="Proteomes" id="UP000326757"/>
    </source>
</evidence>
<evidence type="ECO:0000256" key="1">
    <source>
        <dbReference type="SAM" id="SignalP"/>
    </source>
</evidence>
<dbReference type="PANTHER" id="PTHR37475">
    <property type="entry name" value="ZYGOTE-SPECIFIC CLASS V COPY B GENE PROTEIN"/>
    <property type="match status" value="1"/>
</dbReference>
<name>A0A5N6KA13_MONLA</name>
<feature type="chain" id="PRO_5024800811" evidence="1">
    <location>
        <begin position="30"/>
        <end position="130"/>
    </location>
</feature>
<accession>A0A5N6KA13</accession>